<sequence length="49" mass="5553">MPLLQELRPATKPDEDRNWGIPLAPYTALHGCVRPPGRARIATFDRDHC</sequence>
<dbReference type="EMBL" id="RJKL01000002">
    <property type="protein sequence ID" value="ROP21222.1"/>
    <property type="molecule type" value="Genomic_DNA"/>
</dbReference>
<name>A0A3N1FT97_9ACTN</name>
<dbReference type="Proteomes" id="UP000271683">
    <property type="component" value="Unassembled WGS sequence"/>
</dbReference>
<dbReference type="AlphaFoldDB" id="A0A3N1FT97"/>
<gene>
    <name evidence="1" type="ORF">EDD30_7616</name>
</gene>
<organism evidence="1 2">
    <name type="scientific">Couchioplanes caeruleus</name>
    <dbReference type="NCBI Taxonomy" id="56438"/>
    <lineage>
        <taxon>Bacteria</taxon>
        <taxon>Bacillati</taxon>
        <taxon>Actinomycetota</taxon>
        <taxon>Actinomycetes</taxon>
        <taxon>Micromonosporales</taxon>
        <taxon>Micromonosporaceae</taxon>
        <taxon>Couchioplanes</taxon>
    </lineage>
</organism>
<evidence type="ECO:0000313" key="2">
    <source>
        <dbReference type="Proteomes" id="UP000271683"/>
    </source>
</evidence>
<accession>A0A3N1FT97</accession>
<evidence type="ECO:0000313" key="1">
    <source>
        <dbReference type="EMBL" id="ROP21222.1"/>
    </source>
</evidence>
<comment type="caution">
    <text evidence="1">The sequence shown here is derived from an EMBL/GenBank/DDBJ whole genome shotgun (WGS) entry which is preliminary data.</text>
</comment>
<reference evidence="1 2" key="1">
    <citation type="submission" date="2018-11" db="EMBL/GenBank/DDBJ databases">
        <title>Sequencing the genomes of 1000 actinobacteria strains.</title>
        <authorList>
            <person name="Klenk H.-P."/>
        </authorList>
    </citation>
    <scope>NUCLEOTIDE SEQUENCE [LARGE SCALE GENOMIC DNA]</scope>
    <source>
        <strain evidence="1 2">DSM 43634</strain>
    </source>
</reference>
<protein>
    <submittedName>
        <fullName evidence="1">Uncharacterized protein</fullName>
    </submittedName>
</protein>
<proteinExistence type="predicted"/>